<name>A0A4Y2D8P1_ARAVE</name>
<proteinExistence type="predicted"/>
<reference evidence="1 2" key="1">
    <citation type="journal article" date="2019" name="Sci. Rep.">
        <title>Orb-weaving spider Araneus ventricosus genome elucidates the spidroin gene catalogue.</title>
        <authorList>
            <person name="Kono N."/>
            <person name="Nakamura H."/>
            <person name="Ohtoshi R."/>
            <person name="Moran D.A.P."/>
            <person name="Shinohara A."/>
            <person name="Yoshida Y."/>
            <person name="Fujiwara M."/>
            <person name="Mori M."/>
            <person name="Tomita M."/>
            <person name="Arakawa K."/>
        </authorList>
    </citation>
    <scope>NUCLEOTIDE SEQUENCE [LARGE SCALE GENOMIC DNA]</scope>
</reference>
<evidence type="ECO:0000313" key="1">
    <source>
        <dbReference type="EMBL" id="GBM13172.1"/>
    </source>
</evidence>
<sequence length="100" mass="11296">MKNRARKNRSNRFILSTAWVVSSALHDVVLSLLQRTSIQSLKSVSTAEVGKLCVLELLTSENTKTSAFQQFVAQDLNMLNPIPFRIFAPCLPDILWMFAK</sequence>
<gene>
    <name evidence="1" type="ORF">AVEN_64376_1</name>
</gene>
<comment type="caution">
    <text evidence="1">The sequence shown here is derived from an EMBL/GenBank/DDBJ whole genome shotgun (WGS) entry which is preliminary data.</text>
</comment>
<keyword evidence="2" id="KW-1185">Reference proteome</keyword>
<accession>A0A4Y2D8P1</accession>
<dbReference type="EMBL" id="BGPR01000323">
    <property type="protein sequence ID" value="GBM13172.1"/>
    <property type="molecule type" value="Genomic_DNA"/>
</dbReference>
<evidence type="ECO:0000313" key="2">
    <source>
        <dbReference type="Proteomes" id="UP000499080"/>
    </source>
</evidence>
<organism evidence="1 2">
    <name type="scientific">Araneus ventricosus</name>
    <name type="common">Orbweaver spider</name>
    <name type="synonym">Epeira ventricosa</name>
    <dbReference type="NCBI Taxonomy" id="182803"/>
    <lineage>
        <taxon>Eukaryota</taxon>
        <taxon>Metazoa</taxon>
        <taxon>Ecdysozoa</taxon>
        <taxon>Arthropoda</taxon>
        <taxon>Chelicerata</taxon>
        <taxon>Arachnida</taxon>
        <taxon>Araneae</taxon>
        <taxon>Araneomorphae</taxon>
        <taxon>Entelegynae</taxon>
        <taxon>Araneoidea</taxon>
        <taxon>Araneidae</taxon>
        <taxon>Araneus</taxon>
    </lineage>
</organism>
<dbReference type="AlphaFoldDB" id="A0A4Y2D8P1"/>
<protein>
    <submittedName>
        <fullName evidence="1">Uncharacterized protein</fullName>
    </submittedName>
</protein>
<dbReference type="Proteomes" id="UP000499080">
    <property type="component" value="Unassembled WGS sequence"/>
</dbReference>